<dbReference type="PANTHER" id="PTHR42736">
    <property type="entry name" value="PROTEIN-GLUTAMINE GAMMA-GLUTAMYLTRANSFERASE"/>
    <property type="match status" value="1"/>
</dbReference>
<evidence type="ECO:0000259" key="3">
    <source>
        <dbReference type="SMART" id="SM00460"/>
    </source>
</evidence>
<evidence type="ECO:0000256" key="1">
    <source>
        <dbReference type="SAM" id="MobiDB-lite"/>
    </source>
</evidence>
<feature type="transmembrane region" description="Helical" evidence="2">
    <location>
        <begin position="40"/>
        <end position="56"/>
    </location>
</feature>
<keyword evidence="4" id="KW-0808">Transferase</keyword>
<keyword evidence="2" id="KW-0472">Membrane</keyword>
<feature type="transmembrane region" description="Helical" evidence="2">
    <location>
        <begin position="142"/>
        <end position="159"/>
    </location>
</feature>
<feature type="region of interest" description="Disordered" evidence="1">
    <location>
        <begin position="555"/>
        <end position="609"/>
    </location>
</feature>
<dbReference type="SUPFAM" id="SSF54001">
    <property type="entry name" value="Cysteine proteinases"/>
    <property type="match status" value="1"/>
</dbReference>
<dbReference type="GO" id="GO:0003810">
    <property type="term" value="F:protein-glutamine gamma-glutamyltransferase activity"/>
    <property type="evidence" value="ECO:0007669"/>
    <property type="project" value="UniProtKB-EC"/>
</dbReference>
<dbReference type="InterPro" id="IPR052901">
    <property type="entry name" value="Bact_TGase-like"/>
</dbReference>
<feature type="transmembrane region" description="Helical" evidence="2">
    <location>
        <begin position="165"/>
        <end position="183"/>
    </location>
</feature>
<feature type="transmembrane region" description="Helical" evidence="2">
    <location>
        <begin position="12"/>
        <end position="28"/>
    </location>
</feature>
<gene>
    <name evidence="4" type="primary">tgpA</name>
    <name evidence="4" type="ORF">BACVE_001018</name>
</gene>
<evidence type="ECO:0000256" key="2">
    <source>
        <dbReference type="SAM" id="Phobius"/>
    </source>
</evidence>
<dbReference type="Pfam" id="PF13559">
    <property type="entry name" value="DUF4129"/>
    <property type="match status" value="1"/>
</dbReference>
<feature type="transmembrane region" description="Helical" evidence="2">
    <location>
        <begin position="618"/>
        <end position="638"/>
    </location>
</feature>
<feature type="compositionally biased region" description="Basic and acidic residues" evidence="1">
    <location>
        <begin position="581"/>
        <end position="598"/>
    </location>
</feature>
<dbReference type="RefSeq" id="WP_128974189.1">
    <property type="nucleotide sequence ID" value="NZ_CP035393.1"/>
</dbReference>
<protein>
    <submittedName>
        <fullName evidence="4">Protein-glutamine gamma-glutamyltransferase</fullName>
        <ecNumber evidence="4">2.3.2.13</ecNumber>
    </submittedName>
</protein>
<evidence type="ECO:0000313" key="4">
    <source>
        <dbReference type="EMBL" id="QOY26069.1"/>
    </source>
</evidence>
<dbReference type="AlphaFoldDB" id="A0A411A331"/>
<keyword evidence="2" id="KW-1133">Transmembrane helix</keyword>
<keyword evidence="4" id="KW-0012">Acyltransferase</keyword>
<dbReference type="InterPro" id="IPR038765">
    <property type="entry name" value="Papain-like_cys_pep_sf"/>
</dbReference>
<reference evidence="5" key="1">
    <citation type="submission" date="2020-10" db="EMBL/GenBank/DDBJ databases">
        <title>Complete genome sequence of Bacillus velezensis NST6.</title>
        <authorList>
            <person name="Choi J."/>
        </authorList>
    </citation>
    <scope>NUCLEOTIDE SEQUENCE [LARGE SCALE GENOMIC DNA]</scope>
    <source>
        <strain evidence="5">NST6</strain>
    </source>
</reference>
<feature type="transmembrane region" description="Helical" evidence="2">
    <location>
        <begin position="116"/>
        <end position="135"/>
    </location>
</feature>
<feature type="domain" description="Transglutaminase-like" evidence="3">
    <location>
        <begin position="476"/>
        <end position="551"/>
    </location>
</feature>
<feature type="transmembrane region" description="Helical" evidence="2">
    <location>
        <begin position="203"/>
        <end position="221"/>
    </location>
</feature>
<dbReference type="InterPro" id="IPR002931">
    <property type="entry name" value="Transglutaminase-like"/>
</dbReference>
<dbReference type="EMBL" id="CP063687">
    <property type="protein sequence ID" value="QOY26069.1"/>
    <property type="molecule type" value="Genomic_DNA"/>
</dbReference>
<dbReference type="Pfam" id="PF01841">
    <property type="entry name" value="Transglut_core"/>
    <property type="match status" value="1"/>
</dbReference>
<feature type="transmembrane region" description="Helical" evidence="2">
    <location>
        <begin position="61"/>
        <end position="80"/>
    </location>
</feature>
<feature type="compositionally biased region" description="Polar residues" evidence="1">
    <location>
        <begin position="555"/>
        <end position="566"/>
    </location>
</feature>
<keyword evidence="2" id="KW-0812">Transmembrane</keyword>
<dbReference type="EC" id="2.3.2.13" evidence="4"/>
<organism evidence="4 5">
    <name type="scientific">Bacillus velezensis</name>
    <dbReference type="NCBI Taxonomy" id="492670"/>
    <lineage>
        <taxon>Bacteria</taxon>
        <taxon>Bacillati</taxon>
        <taxon>Bacillota</taxon>
        <taxon>Bacilli</taxon>
        <taxon>Bacillales</taxon>
        <taxon>Bacillaceae</taxon>
        <taxon>Bacillus</taxon>
        <taxon>Bacillus amyloliquefaciens group</taxon>
    </lineage>
</organism>
<dbReference type="PANTHER" id="PTHR42736:SF1">
    <property type="entry name" value="PROTEIN-GLUTAMINE GAMMA-GLUTAMYLTRANSFERASE"/>
    <property type="match status" value="1"/>
</dbReference>
<sequence length="735" mass="85309">MPHDENQGSRLSLLLFYFLAFLLLWEWLRPLHNFTDTKHTGFFIVFIGLAFLLSFFRMRWYVTVPSCILFTLISIHILFYKGSVFQPEWLVSFLRDVMQNARHIGSGRWNDMNPSFRTLLFFVLLWLLVYLLHYWVIYQRKILFFFIMTVAYITVLDTFTPYDAAYAVIRIVFIGFLMMGLLYMERIRLTEHIAFKKRLILKWFLPLMLFICASVVFGLAAPKSDPNWPDPVPFLKKITNHKEVPAAESKIGYGNHDETLGGPFQQDDTPVFTWKGKERAYFRVETKDTYTGKGWVETDQGMSYKLNGGNVEDIWFDRSVQTSRYTAQVSIDENYLYNHVMYPIGVSNIKPKHSIQLEMNGNTEQITPVSEQVGNIRNMGRYTVTFQAPVFKLNDLRKVKVKRYREQNQFNDRYLQVPDSLPKRVRQLADRLTRDHHNMFDKAKAIEDYLGSSAFSYNTQDVAVPEPNQDYVDQFLFETKRGYCDNFSSAMAVLLRSAGIPARWVKGYTSGEYKGAGDHNGHIYEVTNNNAHSWVEVYFPDQGWVTFEPTKGFTNPTEFTSEQNHTAAKDSGGSAGNSDSPSDKQRQETKPEKEETPKKRDHSAAPQPVIRNKTAAHLWPYAAIVIVISAAAALAWLLRARWIPHVTAARLKRRTDEDVFFDAYAALLRQLKRKGFSRGDGETLRDFAARIDEAYHTNDMSELTLLYERALYRRDNAAELWNESGQLWENIIKRR</sequence>
<evidence type="ECO:0000313" key="5">
    <source>
        <dbReference type="Proteomes" id="UP000587477"/>
    </source>
</evidence>
<dbReference type="InterPro" id="IPR025403">
    <property type="entry name" value="TgpA-like_C"/>
</dbReference>
<name>A0A411A331_BACVE</name>
<dbReference type="Gene3D" id="3.10.620.30">
    <property type="match status" value="1"/>
</dbReference>
<dbReference type="SMART" id="SM00460">
    <property type="entry name" value="TGc"/>
    <property type="match status" value="1"/>
</dbReference>
<proteinExistence type="predicted"/>
<dbReference type="Proteomes" id="UP000587477">
    <property type="component" value="Chromosome"/>
</dbReference>
<accession>A0A411A331</accession>